<evidence type="ECO:0000313" key="3">
    <source>
        <dbReference type="EMBL" id="GAA4269874.1"/>
    </source>
</evidence>
<evidence type="ECO:0000259" key="2">
    <source>
        <dbReference type="SMART" id="SM00871"/>
    </source>
</evidence>
<dbReference type="Pfam" id="PF10604">
    <property type="entry name" value="Polyketide_cyc2"/>
    <property type="match status" value="1"/>
</dbReference>
<feature type="domain" description="AraC effector-binding" evidence="2">
    <location>
        <begin position="201"/>
        <end position="339"/>
    </location>
</feature>
<feature type="transmembrane region" description="Helical" evidence="1">
    <location>
        <begin position="6"/>
        <end position="24"/>
    </location>
</feature>
<dbReference type="InterPro" id="IPR019587">
    <property type="entry name" value="Polyketide_cyclase/dehydratase"/>
</dbReference>
<dbReference type="RefSeq" id="WP_139002262.1">
    <property type="nucleotide sequence ID" value="NZ_BAABAV010000002.1"/>
</dbReference>
<keyword evidence="1" id="KW-0812">Transmembrane</keyword>
<reference evidence="4" key="1">
    <citation type="journal article" date="2019" name="Int. J. Syst. Evol. Microbiol.">
        <title>The Global Catalogue of Microorganisms (GCM) 10K type strain sequencing project: providing services to taxonomists for standard genome sequencing and annotation.</title>
        <authorList>
            <consortium name="The Broad Institute Genomics Platform"/>
            <consortium name="The Broad Institute Genome Sequencing Center for Infectious Disease"/>
            <person name="Wu L."/>
            <person name="Ma J."/>
        </authorList>
    </citation>
    <scope>NUCLEOTIDE SEQUENCE [LARGE SCALE GENOMIC DNA]</scope>
    <source>
        <strain evidence="4">JCM 17452</strain>
    </source>
</reference>
<name>A0ABP8ECC3_9FLAO</name>
<dbReference type="InterPro" id="IPR023393">
    <property type="entry name" value="START-like_dom_sf"/>
</dbReference>
<comment type="caution">
    <text evidence="3">The sequence shown here is derived from an EMBL/GenBank/DDBJ whole genome shotgun (WGS) entry which is preliminary data.</text>
</comment>
<dbReference type="Gene3D" id="3.30.530.20">
    <property type="match status" value="1"/>
</dbReference>
<dbReference type="SUPFAM" id="SSF55136">
    <property type="entry name" value="Probable bacterial effector-binding domain"/>
    <property type="match status" value="1"/>
</dbReference>
<keyword evidence="1" id="KW-0472">Membrane</keyword>
<evidence type="ECO:0000256" key="1">
    <source>
        <dbReference type="SAM" id="Phobius"/>
    </source>
</evidence>
<dbReference type="Pfam" id="PF06445">
    <property type="entry name" value="GyrI-like"/>
    <property type="match status" value="1"/>
</dbReference>
<dbReference type="Proteomes" id="UP001500027">
    <property type="component" value="Unassembled WGS sequence"/>
</dbReference>
<organism evidence="3 4">
    <name type="scientific">Hyunsoonleella aestuarii</name>
    <dbReference type="NCBI Taxonomy" id="912802"/>
    <lineage>
        <taxon>Bacteria</taxon>
        <taxon>Pseudomonadati</taxon>
        <taxon>Bacteroidota</taxon>
        <taxon>Flavobacteriia</taxon>
        <taxon>Flavobacteriales</taxon>
        <taxon>Flavobacteriaceae</taxon>
    </lineage>
</organism>
<keyword evidence="4" id="KW-1185">Reference proteome</keyword>
<dbReference type="Gene3D" id="3.20.80.10">
    <property type="entry name" value="Regulatory factor, effector binding domain"/>
    <property type="match status" value="1"/>
</dbReference>
<proteinExistence type="predicted"/>
<dbReference type="InterPro" id="IPR010499">
    <property type="entry name" value="AraC_E-bd"/>
</dbReference>
<gene>
    <name evidence="3" type="ORF">GCM10022257_19750</name>
</gene>
<dbReference type="CDD" id="cd07818">
    <property type="entry name" value="SRPBCC_1"/>
    <property type="match status" value="1"/>
</dbReference>
<dbReference type="EMBL" id="BAABAV010000002">
    <property type="protein sequence ID" value="GAA4269874.1"/>
    <property type="molecule type" value="Genomic_DNA"/>
</dbReference>
<dbReference type="SMART" id="SM00871">
    <property type="entry name" value="AraC_E_bind"/>
    <property type="match status" value="1"/>
</dbReference>
<dbReference type="SUPFAM" id="SSF55961">
    <property type="entry name" value="Bet v1-like"/>
    <property type="match status" value="1"/>
</dbReference>
<sequence>MNAFKYIFFLLLIAIIGTAIYIAVQPDSFDVTRSKTIKAPVSVAYNNVIDYKNWEAWSPWVEKEPSTVITLSEETKGINGSYSWKDKDGVGTMTTTAAEDNKSITQQMQFADFPPSEINWTFTPNDDGTTQLSWSMKGKDLPFGFKAYTAFTGSMDEQVGPDFDRGLEKLDSILIADMKKYKVTVNGLTEHGGGYYLYATTSCKISELESKMQELMPKVRMYATNNNIKMAGAPFTHYHKWDEANNAVMFSACVPTIEKVITTDSDILTGQLEPFKAVKTSLNGNYDNLKEAWETVMKYIPENGMQFAETGPMLEVYLTDPLSKPNPADWITEIYIAVK</sequence>
<dbReference type="InterPro" id="IPR029442">
    <property type="entry name" value="GyrI-like"/>
</dbReference>
<dbReference type="InterPro" id="IPR011256">
    <property type="entry name" value="Reg_factor_effector_dom_sf"/>
</dbReference>
<protein>
    <submittedName>
        <fullName evidence="3">Effector binding domain-containing protein</fullName>
    </submittedName>
</protein>
<keyword evidence="1" id="KW-1133">Transmembrane helix</keyword>
<evidence type="ECO:0000313" key="4">
    <source>
        <dbReference type="Proteomes" id="UP001500027"/>
    </source>
</evidence>
<accession>A0ABP8ECC3</accession>